<dbReference type="EMBL" id="SRKZ01000002">
    <property type="protein sequence ID" value="TGD81427.1"/>
    <property type="molecule type" value="Genomic_DNA"/>
</dbReference>
<dbReference type="RefSeq" id="WP_135529808.1">
    <property type="nucleotide sequence ID" value="NZ_SRKZ01000002.1"/>
</dbReference>
<comment type="caution">
    <text evidence="3">The sequence shown here is derived from an EMBL/GenBank/DDBJ whole genome shotgun (WGS) entry which is preliminary data.</text>
</comment>
<dbReference type="AlphaFoldDB" id="A0A4Z0MQC1"/>
<gene>
    <name evidence="3" type="ORF">EU557_07660</name>
</gene>
<evidence type="ECO:0000259" key="2">
    <source>
        <dbReference type="Pfam" id="PF22311"/>
    </source>
</evidence>
<name>A0A4Z0MQC1_9BACT</name>
<dbReference type="OrthoDB" id="676710at2"/>
<accession>A0A4Z0MQC1</accession>
<dbReference type="Pfam" id="PF22311">
    <property type="entry name" value="DUF6970"/>
    <property type="match status" value="1"/>
</dbReference>
<feature type="domain" description="DUF6970" evidence="2">
    <location>
        <begin position="43"/>
        <end position="119"/>
    </location>
</feature>
<evidence type="ECO:0000313" key="4">
    <source>
        <dbReference type="Proteomes" id="UP000298284"/>
    </source>
</evidence>
<dbReference type="Proteomes" id="UP000298284">
    <property type="component" value="Unassembled WGS sequence"/>
</dbReference>
<evidence type="ECO:0000256" key="1">
    <source>
        <dbReference type="SAM" id="SignalP"/>
    </source>
</evidence>
<dbReference type="InterPro" id="IPR054243">
    <property type="entry name" value="DUF6970"/>
</dbReference>
<feature type="chain" id="PRO_5021244198" description="DUF6970 domain-containing protein" evidence="1">
    <location>
        <begin position="22"/>
        <end position="121"/>
    </location>
</feature>
<evidence type="ECO:0000313" key="3">
    <source>
        <dbReference type="EMBL" id="TGD81427.1"/>
    </source>
</evidence>
<organism evidence="3 4">
    <name type="scientific">Hymenobacter wooponensis</name>
    <dbReference type="NCBI Taxonomy" id="1525360"/>
    <lineage>
        <taxon>Bacteria</taxon>
        <taxon>Pseudomonadati</taxon>
        <taxon>Bacteroidota</taxon>
        <taxon>Cytophagia</taxon>
        <taxon>Cytophagales</taxon>
        <taxon>Hymenobacteraceae</taxon>
        <taxon>Hymenobacter</taxon>
    </lineage>
</organism>
<keyword evidence="4" id="KW-1185">Reference proteome</keyword>
<dbReference type="PROSITE" id="PS51257">
    <property type="entry name" value="PROKAR_LIPOPROTEIN"/>
    <property type="match status" value="1"/>
</dbReference>
<protein>
    <recommendedName>
        <fullName evidence="2">DUF6970 domain-containing protein</fullName>
    </recommendedName>
</protein>
<sequence length="121" mass="12974">MNRTFTFLAAWLLFLVTACSADLSGDAATAPCPSDFSATLIEQLKQKPKQTPAAEVTQYTYKGNTVYLVTGGCCDNYNYLFDHCGNVLCAASGGLSGVGDGRCTDFSTTATNPVLLWRDPR</sequence>
<proteinExistence type="predicted"/>
<feature type="signal peptide" evidence="1">
    <location>
        <begin position="1"/>
        <end position="21"/>
    </location>
</feature>
<reference evidence="3 4" key="1">
    <citation type="submission" date="2019-04" db="EMBL/GenBank/DDBJ databases">
        <authorList>
            <person name="Feng G."/>
            <person name="Zhang J."/>
            <person name="Zhu H."/>
        </authorList>
    </citation>
    <scope>NUCLEOTIDE SEQUENCE [LARGE SCALE GENOMIC DNA]</scope>
    <source>
        <strain evidence="3 4">JCM 19491</strain>
    </source>
</reference>
<keyword evidence="1" id="KW-0732">Signal</keyword>